<protein>
    <submittedName>
        <fullName evidence="5">Protein phosphatase 1 regulatory subunit 7-like</fullName>
    </submittedName>
</protein>
<dbReference type="InterPro" id="IPR032675">
    <property type="entry name" value="LRR_dom_sf"/>
</dbReference>
<dbReference type="Pfam" id="PF12799">
    <property type="entry name" value="LRR_4"/>
    <property type="match status" value="2"/>
</dbReference>
<dbReference type="Gene3D" id="3.80.10.10">
    <property type="entry name" value="Ribonuclease Inhibitor"/>
    <property type="match status" value="2"/>
</dbReference>
<dbReference type="OrthoDB" id="6334211at2759"/>
<dbReference type="SMART" id="SM00365">
    <property type="entry name" value="LRR_SD22"/>
    <property type="match status" value="4"/>
</dbReference>
<dbReference type="InterPro" id="IPR025875">
    <property type="entry name" value="Leu-rich_rpt_4"/>
</dbReference>
<dbReference type="RefSeq" id="XP_013406235.1">
    <property type="nucleotide sequence ID" value="XM_013550781.1"/>
</dbReference>
<dbReference type="STRING" id="7574.A0A1S3J759"/>
<dbReference type="InterPro" id="IPR001611">
    <property type="entry name" value="Leu-rich_rpt"/>
</dbReference>
<dbReference type="Proteomes" id="UP000085678">
    <property type="component" value="Unplaced"/>
</dbReference>
<keyword evidence="1" id="KW-0433">Leucine-rich repeat</keyword>
<evidence type="ECO:0000313" key="5">
    <source>
        <dbReference type="RefSeq" id="XP_013406235.1"/>
    </source>
</evidence>
<dbReference type="GeneID" id="106170780"/>
<evidence type="ECO:0000256" key="3">
    <source>
        <dbReference type="SAM" id="Coils"/>
    </source>
</evidence>
<dbReference type="SMART" id="SM00369">
    <property type="entry name" value="LRR_TYP"/>
    <property type="match status" value="3"/>
</dbReference>
<dbReference type="SUPFAM" id="SSF52058">
    <property type="entry name" value="L domain-like"/>
    <property type="match status" value="1"/>
</dbReference>
<sequence>MSSTISKEFVDKKLSTLPIVPSEWDVGRGHYYQLDLRMCQIQRIKWGFNWGDESKPLPRIATITEQPSRILKADFSLNELQNLDYEALYPLKHLRVLDASLNRIQRFESIEVLSHLQTLNLSHNFIKRLDGLERSYNLTELNLGMNEIEDISMMPTLTNLTVLYLNNNKLKSLDGVQGLARLRELYVQRNQIVDLVPLLSSRNLIILNAADNHISALQTTGEVLRHLHKLQSITLHGNPIERENLYQAAILDASQVMVLDNISVRNPPRIEADGPYTDSMQGLKGAATQAFHDQIKAKRQQMEENVSFLQQRIKSLQDEFYAYEEKMKNDMEACLGIYATL</sequence>
<dbReference type="PANTHER" id="PTHR46759:SF1">
    <property type="entry name" value="LEUCINE-RICH REPEAT-CONTAINING PROTEIN 72"/>
    <property type="match status" value="1"/>
</dbReference>
<dbReference type="InParanoid" id="A0A1S3J759"/>
<keyword evidence="2" id="KW-0677">Repeat</keyword>
<dbReference type="KEGG" id="lak:106170780"/>
<name>A0A1S3J759_LINAN</name>
<feature type="coiled-coil region" evidence="3">
    <location>
        <begin position="292"/>
        <end position="326"/>
    </location>
</feature>
<reference evidence="5" key="1">
    <citation type="submission" date="2025-08" db="UniProtKB">
        <authorList>
            <consortium name="RefSeq"/>
        </authorList>
    </citation>
    <scope>IDENTIFICATION</scope>
    <source>
        <tissue evidence="5">Gonads</tissue>
    </source>
</reference>
<dbReference type="InterPro" id="IPR003591">
    <property type="entry name" value="Leu-rich_rpt_typical-subtyp"/>
</dbReference>
<keyword evidence="4" id="KW-1185">Reference proteome</keyword>
<gene>
    <name evidence="5" type="primary">LOC106170780</name>
</gene>
<dbReference type="PANTHER" id="PTHR46759">
    <property type="entry name" value="LEUCINE-RICH REPEAT-CONTAINING PROTEIN 72"/>
    <property type="match status" value="1"/>
</dbReference>
<keyword evidence="3" id="KW-0175">Coiled coil</keyword>
<organism evidence="4 5">
    <name type="scientific">Lingula anatina</name>
    <name type="common">Brachiopod</name>
    <name type="synonym">Lingula unguis</name>
    <dbReference type="NCBI Taxonomy" id="7574"/>
    <lineage>
        <taxon>Eukaryota</taxon>
        <taxon>Metazoa</taxon>
        <taxon>Spiralia</taxon>
        <taxon>Lophotrochozoa</taxon>
        <taxon>Brachiopoda</taxon>
        <taxon>Linguliformea</taxon>
        <taxon>Lingulata</taxon>
        <taxon>Lingulida</taxon>
        <taxon>Linguloidea</taxon>
        <taxon>Lingulidae</taxon>
        <taxon>Lingula</taxon>
    </lineage>
</organism>
<evidence type="ECO:0000256" key="1">
    <source>
        <dbReference type="ARBA" id="ARBA00022614"/>
    </source>
</evidence>
<accession>A0A1S3J759</accession>
<dbReference type="PROSITE" id="PS51450">
    <property type="entry name" value="LRR"/>
    <property type="match status" value="4"/>
</dbReference>
<evidence type="ECO:0000313" key="4">
    <source>
        <dbReference type="Proteomes" id="UP000085678"/>
    </source>
</evidence>
<dbReference type="InterPro" id="IPR042655">
    <property type="entry name" value="LRC72"/>
</dbReference>
<proteinExistence type="predicted"/>
<evidence type="ECO:0000256" key="2">
    <source>
        <dbReference type="ARBA" id="ARBA00022737"/>
    </source>
</evidence>
<dbReference type="AlphaFoldDB" id="A0A1S3J759"/>